<evidence type="ECO:0000256" key="1">
    <source>
        <dbReference type="ARBA" id="ARBA00004496"/>
    </source>
</evidence>
<dbReference type="GO" id="GO:0036156">
    <property type="term" value="C:inner dynein arm"/>
    <property type="evidence" value="ECO:0000318"/>
    <property type="project" value="GO_Central"/>
</dbReference>
<dbReference type="GeneID" id="112275347"/>
<comment type="subcellular location">
    <subcellularLocation>
        <location evidence="1">Cytoplasm</location>
    </subcellularLocation>
</comment>
<gene>
    <name evidence="8" type="primary">LOC112275347</name>
    <name evidence="7" type="ORF">PHYPA_001993</name>
</gene>
<dbReference type="InterPro" id="IPR019775">
    <property type="entry name" value="WD40_repeat_CS"/>
</dbReference>
<dbReference type="GO" id="GO:0045503">
    <property type="term" value="F:dynein light chain binding"/>
    <property type="evidence" value="ECO:0000318"/>
    <property type="project" value="GO_Central"/>
</dbReference>
<reference evidence="7 9" key="2">
    <citation type="journal article" date="2018" name="Plant J.">
        <title>The Physcomitrella patens chromosome-scale assembly reveals moss genome structure and evolution.</title>
        <authorList>
            <person name="Lang D."/>
            <person name="Ullrich K.K."/>
            <person name="Murat F."/>
            <person name="Fuchs J."/>
            <person name="Jenkins J."/>
            <person name="Haas F.B."/>
            <person name="Piednoel M."/>
            <person name="Gundlach H."/>
            <person name="Van Bel M."/>
            <person name="Meyberg R."/>
            <person name="Vives C."/>
            <person name="Morata J."/>
            <person name="Symeonidi A."/>
            <person name="Hiss M."/>
            <person name="Muchero W."/>
            <person name="Kamisugi Y."/>
            <person name="Saleh O."/>
            <person name="Blanc G."/>
            <person name="Decker E.L."/>
            <person name="van Gessel N."/>
            <person name="Grimwood J."/>
            <person name="Hayes R.D."/>
            <person name="Graham S.W."/>
            <person name="Gunter L.E."/>
            <person name="McDaniel S.F."/>
            <person name="Hoernstein S.N.W."/>
            <person name="Larsson A."/>
            <person name="Li F.W."/>
            <person name="Perroud P.F."/>
            <person name="Phillips J."/>
            <person name="Ranjan P."/>
            <person name="Rokshar D.S."/>
            <person name="Rothfels C.J."/>
            <person name="Schneider L."/>
            <person name="Shu S."/>
            <person name="Stevenson D.W."/>
            <person name="Thummler F."/>
            <person name="Tillich M."/>
            <person name="Villarreal Aguilar J.C."/>
            <person name="Widiez T."/>
            <person name="Wong G.K."/>
            <person name="Wymore A."/>
            <person name="Zhang Y."/>
            <person name="Zimmer A.D."/>
            <person name="Quatrano R.S."/>
            <person name="Mayer K.F.X."/>
            <person name="Goodstein D."/>
            <person name="Casacuberta J.M."/>
            <person name="Vandepoele K."/>
            <person name="Reski R."/>
            <person name="Cuming A.C."/>
            <person name="Tuskan G.A."/>
            <person name="Maumus F."/>
            <person name="Salse J."/>
            <person name="Schmutz J."/>
            <person name="Rensing S.A."/>
        </authorList>
    </citation>
    <scope>NUCLEOTIDE SEQUENCE [LARGE SCALE GENOMIC DNA]</scope>
    <source>
        <strain evidence="8 9">cv. Gransden 2004</strain>
    </source>
</reference>
<feature type="repeat" description="WD" evidence="5">
    <location>
        <begin position="481"/>
        <end position="507"/>
    </location>
</feature>
<dbReference type="RefSeq" id="XP_073388277.1">
    <property type="nucleotide sequence ID" value="XM_073532176.1"/>
</dbReference>
<dbReference type="PROSITE" id="PS50082">
    <property type="entry name" value="WD_REPEATS_2"/>
    <property type="match status" value="1"/>
</dbReference>
<accession>A0A2K1KZJ4</accession>
<sequence length="811" mass="92449">MAETSVAEKIALLTGKKKEEKPPTPPPRVPEEHPYGVVSLHLLDATCERLNIEKKIDTENNMLFKADTKQIKEDIKVSGAVSDFYSIKDSLMNYHEPYFLLRYISDDRYVCDHNFELVVLPEVRDAIEKAVQDEIDAVTAGEGPRVWLNLGSDAEVDAEIVRNSRDPVVIKATKKRKEYYQKSILVDKESFENWTSSQMECRPFKDPSFDQFMVERETATQAIPITKDNSAQTVQKVHRNNQMQYQPISKEAAETREILSSKEMGDFLSKAKYKYVDALQQNEVFDLFEDEFAQFIDDEYQHGDRAVTSVSEYQSFMDLNYGKNKMVSAIDWMPGKRGIVAVAITASHSFDERIQVANRPASSYVLLWTFADPIHPWAVLESSSDVFSLRFNPSKPTIIAGGCFNGQVIVWDIVKAQDYQDRRDRKEPEVPPNYLAKEKKGEKKVIEPPVVAFLLLSTMSTSQTSIVSDIHWLPKDFEISVTGVANNGEANLVASVSADGTIMFWDITKINEPQLDPAWSDERKWAAYEEQKYNWMPLHKLELNSESRRLGPLKLSRGFRGLTYFFSTEFGEVAEVDLSIAAGSPNVPKVTGVHQGPVRALLRSPFFDDVLLSVGIWTFALWRGGIEKPIYVSRSSDSYLTTGCWSPSRPAVIYIGLIDGTVEIWDLLEFTHQPSMVVHASACQVTVLEFWKMKTPQFLAVGDVQGIVHIMEIPRSLRRATYKEKPALKNFMIRQQAWVVDVEARAEGRGAEIAKRQAIRAVEEQRQEEFFKTCTWDEQAEEEYLKFEEECRQRFKSRKFKPAPLSPPDSP</sequence>
<keyword evidence="9" id="KW-1185">Reference proteome</keyword>
<evidence type="ECO:0000256" key="4">
    <source>
        <dbReference type="ARBA" id="ARBA00022737"/>
    </source>
</evidence>
<keyword evidence="3 5" id="KW-0853">WD repeat</keyword>
<evidence type="ECO:0000256" key="2">
    <source>
        <dbReference type="ARBA" id="ARBA00022490"/>
    </source>
</evidence>
<evidence type="ECO:0000256" key="5">
    <source>
        <dbReference type="PROSITE-ProRule" id="PRU00221"/>
    </source>
</evidence>
<dbReference type="EMBL" id="ABEU02000002">
    <property type="protein sequence ID" value="PNR59202.1"/>
    <property type="molecule type" value="Genomic_DNA"/>
</dbReference>
<dbReference type="RefSeq" id="XP_024361440.1">
    <property type="nucleotide sequence ID" value="XM_024505672.2"/>
</dbReference>
<dbReference type="PROSITE" id="PS00678">
    <property type="entry name" value="WD_REPEATS_1"/>
    <property type="match status" value="2"/>
</dbReference>
<dbReference type="SMART" id="SM00320">
    <property type="entry name" value="WD40"/>
    <property type="match status" value="4"/>
</dbReference>
<name>A0A2K1KZJ4_PHYPA</name>
<evidence type="ECO:0000313" key="7">
    <source>
        <dbReference type="EMBL" id="PNR59202.1"/>
    </source>
</evidence>
<dbReference type="GO" id="GO:0036159">
    <property type="term" value="P:inner dynein arm assembly"/>
    <property type="evidence" value="ECO:0000318"/>
    <property type="project" value="GO_Central"/>
</dbReference>
<dbReference type="Gramene" id="Pp3c2_360V3.1">
    <property type="protein sequence ID" value="Pp3c2_360V3.1"/>
    <property type="gene ID" value="Pp3c2_360"/>
</dbReference>
<organism evidence="7">
    <name type="scientific">Physcomitrium patens</name>
    <name type="common">Spreading-leaved earth moss</name>
    <name type="synonym">Physcomitrella patens</name>
    <dbReference type="NCBI Taxonomy" id="3218"/>
    <lineage>
        <taxon>Eukaryota</taxon>
        <taxon>Viridiplantae</taxon>
        <taxon>Streptophyta</taxon>
        <taxon>Embryophyta</taxon>
        <taxon>Bryophyta</taxon>
        <taxon>Bryophytina</taxon>
        <taxon>Bryopsida</taxon>
        <taxon>Funariidae</taxon>
        <taxon>Funariales</taxon>
        <taxon>Funariaceae</taxon>
        <taxon>Physcomitrium</taxon>
    </lineage>
</organism>
<dbReference type="GO" id="GO:0045504">
    <property type="term" value="F:dynein heavy chain binding"/>
    <property type="evidence" value="ECO:0000318"/>
    <property type="project" value="GO_Central"/>
</dbReference>
<dbReference type="RefSeq" id="XP_024361475.1">
    <property type="nucleotide sequence ID" value="XM_024505707.2"/>
</dbReference>
<evidence type="ECO:0000313" key="9">
    <source>
        <dbReference type="Proteomes" id="UP000006727"/>
    </source>
</evidence>
<dbReference type="Gene3D" id="2.130.10.10">
    <property type="entry name" value="YVTN repeat-like/Quinoprotein amine dehydrogenase"/>
    <property type="match status" value="2"/>
</dbReference>
<evidence type="ECO:0000256" key="3">
    <source>
        <dbReference type="ARBA" id="ARBA00022574"/>
    </source>
</evidence>
<dbReference type="PANTHER" id="PTHR12442:SF5">
    <property type="entry name" value="DYNEIN AXONEMAL INTERMEDIATE CHAIN 3"/>
    <property type="match status" value="1"/>
</dbReference>
<dbReference type="PaxDb" id="3218-PP1S226_27V6.2"/>
<dbReference type="InterPro" id="IPR015943">
    <property type="entry name" value="WD40/YVTN_repeat-like_dom_sf"/>
</dbReference>
<dbReference type="Proteomes" id="UP000006727">
    <property type="component" value="Chromosome 2"/>
</dbReference>
<dbReference type="RefSeq" id="XP_024361463.1">
    <property type="nucleotide sequence ID" value="XM_024505695.2"/>
</dbReference>
<reference evidence="7 9" key="1">
    <citation type="journal article" date="2008" name="Science">
        <title>The Physcomitrella genome reveals evolutionary insights into the conquest of land by plants.</title>
        <authorList>
            <person name="Rensing S."/>
            <person name="Lang D."/>
            <person name="Zimmer A."/>
            <person name="Terry A."/>
            <person name="Salamov A."/>
            <person name="Shapiro H."/>
            <person name="Nishiyama T."/>
            <person name="Perroud P.-F."/>
            <person name="Lindquist E."/>
            <person name="Kamisugi Y."/>
            <person name="Tanahashi T."/>
            <person name="Sakakibara K."/>
            <person name="Fujita T."/>
            <person name="Oishi K."/>
            <person name="Shin-I T."/>
            <person name="Kuroki Y."/>
            <person name="Toyoda A."/>
            <person name="Suzuki Y."/>
            <person name="Hashimoto A."/>
            <person name="Yamaguchi K."/>
            <person name="Sugano A."/>
            <person name="Kohara Y."/>
            <person name="Fujiyama A."/>
            <person name="Anterola A."/>
            <person name="Aoki S."/>
            <person name="Ashton N."/>
            <person name="Barbazuk W.B."/>
            <person name="Barker E."/>
            <person name="Bennetzen J."/>
            <person name="Bezanilla M."/>
            <person name="Blankenship R."/>
            <person name="Cho S.H."/>
            <person name="Dutcher S."/>
            <person name="Estelle M."/>
            <person name="Fawcett J.A."/>
            <person name="Gundlach H."/>
            <person name="Hanada K."/>
            <person name="Heyl A."/>
            <person name="Hicks K.A."/>
            <person name="Hugh J."/>
            <person name="Lohr M."/>
            <person name="Mayer K."/>
            <person name="Melkozernov A."/>
            <person name="Murata T."/>
            <person name="Nelson D."/>
            <person name="Pils B."/>
            <person name="Prigge M."/>
            <person name="Reiss B."/>
            <person name="Renner T."/>
            <person name="Rombauts S."/>
            <person name="Rushton P."/>
            <person name="Sanderfoot A."/>
            <person name="Schween G."/>
            <person name="Shiu S.-H."/>
            <person name="Stueber K."/>
            <person name="Theodoulou F.L."/>
            <person name="Tu H."/>
            <person name="Van de Peer Y."/>
            <person name="Verrier P.J."/>
            <person name="Waters E."/>
            <person name="Wood A."/>
            <person name="Yang L."/>
            <person name="Cove D."/>
            <person name="Cuming A."/>
            <person name="Hasebe M."/>
            <person name="Lucas S."/>
            <person name="Mishler D.B."/>
            <person name="Reski R."/>
            <person name="Grigoriev I."/>
            <person name="Quatrano R.S."/>
            <person name="Boore J.L."/>
        </authorList>
    </citation>
    <scope>NUCLEOTIDE SEQUENCE [LARGE SCALE GENOMIC DNA]</scope>
    <source>
        <strain evidence="8 9">cv. Gransden 2004</strain>
    </source>
</reference>
<reference evidence="8" key="3">
    <citation type="submission" date="2020-12" db="UniProtKB">
        <authorList>
            <consortium name="EnsemblPlants"/>
        </authorList>
    </citation>
    <scope>IDENTIFICATION</scope>
</reference>
<dbReference type="STRING" id="3218.A0A2K1KZJ4"/>
<keyword evidence="4" id="KW-0677">Repeat</keyword>
<dbReference type="InterPro" id="IPR050687">
    <property type="entry name" value="Dynein_IC"/>
</dbReference>
<dbReference type="PANTHER" id="PTHR12442">
    <property type="entry name" value="DYNEIN INTERMEDIATE CHAIN"/>
    <property type="match status" value="1"/>
</dbReference>
<dbReference type="SUPFAM" id="SSF50978">
    <property type="entry name" value="WD40 repeat-like"/>
    <property type="match status" value="1"/>
</dbReference>
<dbReference type="RefSeq" id="XP_024361470.1">
    <property type="nucleotide sequence ID" value="XM_024505702.2"/>
</dbReference>
<dbReference type="InterPro" id="IPR001680">
    <property type="entry name" value="WD40_rpt"/>
</dbReference>
<proteinExistence type="predicted"/>
<protein>
    <submittedName>
        <fullName evidence="7 8">Uncharacterized protein</fullName>
    </submittedName>
</protein>
<dbReference type="EnsemblPlants" id="Pp3c2_360V3.1">
    <property type="protein sequence ID" value="Pp3c2_360V3.1"/>
    <property type="gene ID" value="Pp3c2_360"/>
</dbReference>
<feature type="region of interest" description="Disordered" evidence="6">
    <location>
        <begin position="12"/>
        <end position="33"/>
    </location>
</feature>
<keyword evidence="2" id="KW-0963">Cytoplasm</keyword>
<dbReference type="InterPro" id="IPR036322">
    <property type="entry name" value="WD40_repeat_dom_sf"/>
</dbReference>
<evidence type="ECO:0000256" key="6">
    <source>
        <dbReference type="SAM" id="MobiDB-lite"/>
    </source>
</evidence>
<dbReference type="Pfam" id="PF00400">
    <property type="entry name" value="WD40"/>
    <property type="match status" value="2"/>
</dbReference>
<dbReference type="GO" id="GO:0060294">
    <property type="term" value="P:cilium movement involved in cell motility"/>
    <property type="evidence" value="ECO:0000318"/>
    <property type="project" value="GO_Central"/>
</dbReference>
<dbReference type="OrthoDB" id="1905383at2759"/>
<evidence type="ECO:0000313" key="8">
    <source>
        <dbReference type="EnsemblPlants" id="Pp3c2_360V3.1"/>
    </source>
</evidence>
<dbReference type="AlphaFoldDB" id="A0A2K1KZJ4"/>